<dbReference type="EMBL" id="LMWP01000002">
    <property type="protein sequence ID" value="KUN32497.1"/>
    <property type="molecule type" value="Genomic_DNA"/>
</dbReference>
<dbReference type="AlphaFoldDB" id="A0A101QM69"/>
<sequence length="174" mass="18761">MSAYLASARRLMALATVVRGRAYHPQRYMIETLAGAIEDAAIALQTCPVDEPGQIPQPAADAVREATDLLTQHDFMIPAAILGYATSPITGTVPSMQPLTAVSLQLARQDIDLRARRLAIVEHGHLNSRDDEVLGAALAGLMVLHRKHERLAAAVAADNERPCNRGKAPAYRAH</sequence>
<evidence type="ECO:0000313" key="1">
    <source>
        <dbReference type="EMBL" id="KUN32497.1"/>
    </source>
</evidence>
<name>A0A101QM69_STRCK</name>
<organism evidence="1 2">
    <name type="scientific">Streptomyces corchorusii</name>
    <name type="common">Streptomyces chibaensis</name>
    <dbReference type="NCBI Taxonomy" id="1903"/>
    <lineage>
        <taxon>Bacteria</taxon>
        <taxon>Bacillati</taxon>
        <taxon>Actinomycetota</taxon>
        <taxon>Actinomycetes</taxon>
        <taxon>Kitasatosporales</taxon>
        <taxon>Streptomycetaceae</taxon>
        <taxon>Streptomyces</taxon>
    </lineage>
</organism>
<comment type="caution">
    <text evidence="1">The sequence shown here is derived from an EMBL/GenBank/DDBJ whole genome shotgun (WGS) entry which is preliminary data.</text>
</comment>
<reference evidence="1 2" key="1">
    <citation type="submission" date="2015-10" db="EMBL/GenBank/DDBJ databases">
        <title>Draft genome sequence of Streptomyces corchorusii DSM 40340, type strain for the species Streptomyces corchorusii.</title>
        <authorList>
            <person name="Ruckert C."/>
            <person name="Winkler A."/>
            <person name="Kalinowski J."/>
            <person name="Kampfer P."/>
            <person name="Glaeser S."/>
        </authorList>
    </citation>
    <scope>NUCLEOTIDE SEQUENCE [LARGE SCALE GENOMIC DNA]</scope>
    <source>
        <strain evidence="1 2">DSM 40340</strain>
    </source>
</reference>
<gene>
    <name evidence="1" type="ORF">AQJ11_02935</name>
</gene>
<accession>A0A101QM69</accession>
<dbReference type="Proteomes" id="UP000053398">
    <property type="component" value="Unassembled WGS sequence"/>
</dbReference>
<dbReference type="RefSeq" id="WP_059261708.1">
    <property type="nucleotide sequence ID" value="NZ_KQ948351.1"/>
</dbReference>
<evidence type="ECO:0000313" key="2">
    <source>
        <dbReference type="Proteomes" id="UP000053398"/>
    </source>
</evidence>
<keyword evidence="2" id="KW-1185">Reference proteome</keyword>
<proteinExistence type="predicted"/>
<protein>
    <submittedName>
        <fullName evidence="1">Uncharacterized protein</fullName>
    </submittedName>
</protein>